<evidence type="ECO:0000256" key="1">
    <source>
        <dbReference type="SAM" id="MobiDB-lite"/>
    </source>
</evidence>
<reference evidence="3 4" key="1">
    <citation type="submission" date="2019-07" db="EMBL/GenBank/DDBJ databases">
        <title>Finished genome of Venturia effusa.</title>
        <authorList>
            <person name="Young C.A."/>
            <person name="Cox M.P."/>
            <person name="Ganley A.R.D."/>
            <person name="David W.J."/>
        </authorList>
    </citation>
    <scope>NUCLEOTIDE SEQUENCE [LARGE SCALE GENOMIC DNA]</scope>
    <source>
        <strain evidence="4">albino</strain>
    </source>
</reference>
<feature type="compositionally biased region" description="Basic and acidic residues" evidence="1">
    <location>
        <begin position="168"/>
        <end position="191"/>
    </location>
</feature>
<feature type="compositionally biased region" description="Basic and acidic residues" evidence="1">
    <location>
        <begin position="709"/>
        <end position="718"/>
    </location>
</feature>
<dbReference type="InterPro" id="IPR051964">
    <property type="entry name" value="Chaperone_stress_response"/>
</dbReference>
<feature type="compositionally biased region" description="Low complexity" evidence="1">
    <location>
        <begin position="399"/>
        <end position="416"/>
    </location>
</feature>
<dbReference type="CDD" id="cd06257">
    <property type="entry name" value="DnaJ"/>
    <property type="match status" value="1"/>
</dbReference>
<dbReference type="InterPro" id="IPR036869">
    <property type="entry name" value="J_dom_sf"/>
</dbReference>
<dbReference type="SMART" id="SM00271">
    <property type="entry name" value="DnaJ"/>
    <property type="match status" value="1"/>
</dbReference>
<feature type="compositionally biased region" description="Polar residues" evidence="1">
    <location>
        <begin position="312"/>
        <end position="327"/>
    </location>
</feature>
<proteinExistence type="predicted"/>
<dbReference type="PANTHER" id="PTHR44029:SF1">
    <property type="entry name" value="DNAJ HOMOLOG SUBFAMILY C MEMBER 21"/>
    <property type="match status" value="1"/>
</dbReference>
<accession>A0A517KX44</accession>
<dbReference type="Pfam" id="PF00226">
    <property type="entry name" value="DnaJ"/>
    <property type="match status" value="1"/>
</dbReference>
<feature type="compositionally biased region" description="Polar residues" evidence="1">
    <location>
        <begin position="362"/>
        <end position="389"/>
    </location>
</feature>
<dbReference type="PROSITE" id="PS50076">
    <property type="entry name" value="DNAJ_2"/>
    <property type="match status" value="1"/>
</dbReference>
<name>A0A517KX44_9PEZI</name>
<dbReference type="Proteomes" id="UP000316270">
    <property type="component" value="Chromosome 1"/>
</dbReference>
<feature type="compositionally biased region" description="Polar residues" evidence="1">
    <location>
        <begin position="522"/>
        <end position="539"/>
    </location>
</feature>
<feature type="compositionally biased region" description="Basic and acidic residues" evidence="1">
    <location>
        <begin position="203"/>
        <end position="222"/>
    </location>
</feature>
<feature type="compositionally biased region" description="Low complexity" evidence="1">
    <location>
        <begin position="147"/>
        <end position="161"/>
    </location>
</feature>
<organism evidence="3 4">
    <name type="scientific">Venturia effusa</name>
    <dbReference type="NCBI Taxonomy" id="50376"/>
    <lineage>
        <taxon>Eukaryota</taxon>
        <taxon>Fungi</taxon>
        <taxon>Dikarya</taxon>
        <taxon>Ascomycota</taxon>
        <taxon>Pezizomycotina</taxon>
        <taxon>Dothideomycetes</taxon>
        <taxon>Pleosporomycetidae</taxon>
        <taxon>Venturiales</taxon>
        <taxon>Venturiaceae</taxon>
        <taxon>Venturia</taxon>
    </lineage>
</organism>
<feature type="compositionally biased region" description="Polar residues" evidence="1">
    <location>
        <begin position="433"/>
        <end position="444"/>
    </location>
</feature>
<feature type="compositionally biased region" description="Pro residues" evidence="1">
    <location>
        <begin position="118"/>
        <end position="134"/>
    </location>
</feature>
<feature type="region of interest" description="Disordered" evidence="1">
    <location>
        <begin position="552"/>
        <end position="575"/>
    </location>
</feature>
<feature type="compositionally biased region" description="Basic residues" evidence="1">
    <location>
        <begin position="741"/>
        <end position="753"/>
    </location>
</feature>
<dbReference type="InterPro" id="IPR018253">
    <property type="entry name" value="DnaJ_domain_CS"/>
</dbReference>
<feature type="compositionally biased region" description="Low complexity" evidence="1">
    <location>
        <begin position="728"/>
        <end position="740"/>
    </location>
</feature>
<feature type="compositionally biased region" description="Polar residues" evidence="1">
    <location>
        <begin position="607"/>
        <end position="622"/>
    </location>
</feature>
<evidence type="ECO:0000313" key="3">
    <source>
        <dbReference type="EMBL" id="QDS67951.1"/>
    </source>
</evidence>
<dbReference type="GO" id="GO:0005737">
    <property type="term" value="C:cytoplasm"/>
    <property type="evidence" value="ECO:0007669"/>
    <property type="project" value="TreeGrafter"/>
</dbReference>
<dbReference type="OrthoDB" id="10250354at2759"/>
<dbReference type="InterPro" id="IPR001623">
    <property type="entry name" value="DnaJ_domain"/>
</dbReference>
<gene>
    <name evidence="3" type="ORF">FKW77_008927</name>
</gene>
<evidence type="ECO:0000259" key="2">
    <source>
        <dbReference type="PROSITE" id="PS50076"/>
    </source>
</evidence>
<feature type="compositionally biased region" description="Pro residues" evidence="1">
    <location>
        <begin position="255"/>
        <end position="282"/>
    </location>
</feature>
<protein>
    <recommendedName>
        <fullName evidence="2">J domain-containing protein</fullName>
    </recommendedName>
</protein>
<sequence length="1066" mass="115360">MVKADVTQNYYEDLKVPPNATTDEIKKQYRTLARLYHPDRNPGKEAEFNAKFQCIQAAHEILTDPDQRRIYDNERRKSGYGGVRAQSAYAGTQREQTAYAGSAFANGRSPYATYSNFAPPPRRNPAPSAKPRPQPTYTHGTGPSPGAARAANFARPPRTTAHGGFANAKDDSEREGRSEREARASAWERMRASGTHQPWSDSDAERRAPPPAEPPHKPDFARSKSTKKKKSGFDPNATGGGDWEPQAPSYSSYRPVPPIPTASKPQPPPVPPRSPQTAPAPPRTNAEPANLFRAANGEEDVPFTEGARFRTPYTSHSGERTYFSNSESVKRSTSAREGGPASGVTTPNRPSPRGTNARPRSHSPSGRTTTSTDGPHSLRPSSRKTSSTQPRRKIIPTYEISSDSSAEESSLSSNTSNKPMSGGPADPALGNRQRAQPSNFWWSQKRSDSPLKDQVPGSQAVPEPPLDGQSKPQMYDDIPLSPQMPSVETLASATKPAVRTPQRSSPKIGLWNTPRPPKALWSTPSSITPKAASQRSPVLNQSQYTVSPLFSSAHQTPLPANAPEEQPILYPSPSPFSCRNEYITDNVSPIRFDIPKGYDTEPASGVKSPSTDNISTKFNQSDWEGRFEGSKNFMPPPPQPNRKGSKTTPLRRAPKHANGAYPPGSQNNPIDITSPAGIKIPPPPPMPPLSNGRPASADAAQPPGPVKFSSEEWARTLKEQTFFLPTDRPTSPSKVSSSSTRRPKNGVRSRKASRVATNGPAPPSSAAISDASDEDSEVQPVKTKSSSHHHRVAEPEAMDIDSEIPGAFGASSPDITKGPRLVNVPAARPEWRDGHAKTTAAVPTPAHGRVPSGSIPTAVPNAAVPPPPPMPPPPPKTTTKKAKVQRESLDLNDLKHVTPLGPSGSEGLHGFSDLTGNLPFQSKSSTHPLRTFEPQELELPAPPKPPSSPLTVTTARLTEAQWKEYVAAVSFYMGKWYQFDERCLNHFRSRHNASTAFGTGSPSISATRALEAIGEGSAEPGFLSYLKGLEEDVRVRKHWDIACEKHREAMQDFAKVKEGVKTNGLA</sequence>
<dbReference type="AlphaFoldDB" id="A0A517KX44"/>
<dbReference type="Gene3D" id="1.10.287.110">
    <property type="entry name" value="DnaJ domain"/>
    <property type="match status" value="1"/>
</dbReference>
<dbReference type="EMBL" id="CP042185">
    <property type="protein sequence ID" value="QDS67951.1"/>
    <property type="molecule type" value="Genomic_DNA"/>
</dbReference>
<dbReference type="STRING" id="50376.A0A517KX44"/>
<evidence type="ECO:0000313" key="4">
    <source>
        <dbReference type="Proteomes" id="UP000316270"/>
    </source>
</evidence>
<dbReference type="PROSITE" id="PS00636">
    <property type="entry name" value="DNAJ_1"/>
    <property type="match status" value="1"/>
</dbReference>
<feature type="compositionally biased region" description="Polar residues" evidence="1">
    <location>
        <begin position="914"/>
        <end position="927"/>
    </location>
</feature>
<dbReference type="SUPFAM" id="SSF46565">
    <property type="entry name" value="Chaperone J-domain"/>
    <property type="match status" value="1"/>
</dbReference>
<feature type="domain" description="J" evidence="2">
    <location>
        <begin position="9"/>
        <end position="75"/>
    </location>
</feature>
<dbReference type="PRINTS" id="PR00625">
    <property type="entry name" value="JDOMAIN"/>
</dbReference>
<dbReference type="PANTHER" id="PTHR44029">
    <property type="entry name" value="DNAJ HOMOLOG SUBFAMILY C MEMBER 21"/>
    <property type="match status" value="1"/>
</dbReference>
<feature type="region of interest" description="Disordered" evidence="1">
    <location>
        <begin position="112"/>
        <end position="539"/>
    </location>
</feature>
<feature type="compositionally biased region" description="Polar residues" evidence="1">
    <location>
        <begin position="483"/>
        <end position="492"/>
    </location>
</feature>
<feature type="region of interest" description="Disordered" evidence="1">
    <location>
        <begin position="593"/>
        <end position="927"/>
    </location>
</feature>
<keyword evidence="4" id="KW-1185">Reference proteome</keyword>
<feature type="compositionally biased region" description="Basic and acidic residues" evidence="1">
    <location>
        <begin position="884"/>
        <end position="896"/>
    </location>
</feature>
<feature type="compositionally biased region" description="Pro residues" evidence="1">
    <location>
        <begin position="863"/>
        <end position="876"/>
    </location>
</feature>